<accession>A0A8R1Z0F5</accession>
<sequence length="110" mass="11454">MERARSEIKETVVFVNFANSPPGVGVSGSGGGVAALTRIEAGGDELVRGLGHCEGRRAAGCGSLNALFHIGLQFSARDSNSKYLRSLEGAAHVLDLDELFGGGQQILRAK</sequence>
<accession>A0A2A6BP03</accession>
<evidence type="ECO:0000313" key="2">
    <source>
        <dbReference type="Proteomes" id="UP000005239"/>
    </source>
</evidence>
<gene>
    <name evidence="1" type="primary">WBGene00282379</name>
</gene>
<keyword evidence="2" id="KW-1185">Reference proteome</keyword>
<dbReference type="EnsemblMetazoa" id="PPA44010.1">
    <property type="protein sequence ID" value="PPA44010.1"/>
    <property type="gene ID" value="WBGene00282379"/>
</dbReference>
<name>A0A2A6BP03_PRIPA</name>
<evidence type="ECO:0000313" key="1">
    <source>
        <dbReference type="EnsemblMetazoa" id="PPA44010.1"/>
    </source>
</evidence>
<dbReference type="Proteomes" id="UP000005239">
    <property type="component" value="Unassembled WGS sequence"/>
</dbReference>
<dbReference type="AlphaFoldDB" id="A0A2A6BP03"/>
<protein>
    <submittedName>
        <fullName evidence="1">Uncharacterized protein</fullName>
    </submittedName>
</protein>
<proteinExistence type="predicted"/>
<organism evidence="1 2">
    <name type="scientific">Pristionchus pacificus</name>
    <name type="common">Parasitic nematode worm</name>
    <dbReference type="NCBI Taxonomy" id="54126"/>
    <lineage>
        <taxon>Eukaryota</taxon>
        <taxon>Metazoa</taxon>
        <taxon>Ecdysozoa</taxon>
        <taxon>Nematoda</taxon>
        <taxon>Chromadorea</taxon>
        <taxon>Rhabditida</taxon>
        <taxon>Rhabditina</taxon>
        <taxon>Diplogasteromorpha</taxon>
        <taxon>Diplogasteroidea</taxon>
        <taxon>Neodiplogasteridae</taxon>
        <taxon>Pristionchus</taxon>
    </lineage>
</organism>
<reference evidence="1" key="2">
    <citation type="submission" date="2022-06" db="UniProtKB">
        <authorList>
            <consortium name="EnsemblMetazoa"/>
        </authorList>
    </citation>
    <scope>IDENTIFICATION</scope>
    <source>
        <strain evidence="1">PS312</strain>
    </source>
</reference>
<reference evidence="2" key="1">
    <citation type="journal article" date="2008" name="Nat. Genet.">
        <title>The Pristionchus pacificus genome provides a unique perspective on nematode lifestyle and parasitism.</title>
        <authorList>
            <person name="Dieterich C."/>
            <person name="Clifton S.W."/>
            <person name="Schuster L.N."/>
            <person name="Chinwalla A."/>
            <person name="Delehaunty K."/>
            <person name="Dinkelacker I."/>
            <person name="Fulton L."/>
            <person name="Fulton R."/>
            <person name="Godfrey J."/>
            <person name="Minx P."/>
            <person name="Mitreva M."/>
            <person name="Roeseler W."/>
            <person name="Tian H."/>
            <person name="Witte H."/>
            <person name="Yang S.P."/>
            <person name="Wilson R.K."/>
            <person name="Sommer R.J."/>
        </authorList>
    </citation>
    <scope>NUCLEOTIDE SEQUENCE [LARGE SCALE GENOMIC DNA]</scope>
    <source>
        <strain evidence="2">PS312</strain>
    </source>
</reference>